<dbReference type="Pfam" id="PF00583">
    <property type="entry name" value="Acetyltransf_1"/>
    <property type="match status" value="1"/>
</dbReference>
<dbReference type="KEGG" id="mbar:MSBR2_3215"/>
<organism evidence="2 3">
    <name type="scientific">Methanosarcina barkeri 227</name>
    <dbReference type="NCBI Taxonomy" id="1434106"/>
    <lineage>
        <taxon>Archaea</taxon>
        <taxon>Methanobacteriati</taxon>
        <taxon>Methanobacteriota</taxon>
        <taxon>Stenosarchaea group</taxon>
        <taxon>Methanomicrobia</taxon>
        <taxon>Methanosarcinales</taxon>
        <taxon>Methanosarcinaceae</taxon>
        <taxon>Methanosarcina</taxon>
    </lineage>
</organism>
<sequence>MEKNLPFILEIKEELAGYWKKINLEIDESKAEIVIDYYNSRIKVMNFTEIFEKTSGVLKIVAKVEKIGKIIVYAPLENIKELETCGYIEEGIIKGYYAGKDCHVFSSYPEASRGVSSNKGKEDLIIENCLRKVTVSQRKLKKPDGPRKIENIRKQRKNIGFPEEYRPKPAVQADASSMATLYRQEFKFYPTPLHMKSYLLKTMDSNVLYFLVEKQGTILSLASAEMDLTNKCAEITDCLTISSERGKGLIKELIKALEKELSNRGFKSSYTLCRASSPGINTAFASLGYAYTGRLVNNCKIGNGFEDMNIWCKVLKKNRSKQRIN</sequence>
<dbReference type="EMBL" id="CP009530">
    <property type="protein sequence ID" value="AKB59731.1"/>
    <property type="molecule type" value="Genomic_DNA"/>
</dbReference>
<dbReference type="Gene3D" id="3.40.630.30">
    <property type="match status" value="1"/>
</dbReference>
<dbReference type="SUPFAM" id="SSF55729">
    <property type="entry name" value="Acyl-CoA N-acyltransferases (Nat)"/>
    <property type="match status" value="1"/>
</dbReference>
<dbReference type="RefSeq" id="WP_048122217.1">
    <property type="nucleotide sequence ID" value="NZ_CP009530.1"/>
</dbReference>
<dbReference type="InterPro" id="IPR000182">
    <property type="entry name" value="GNAT_dom"/>
</dbReference>
<dbReference type="CDD" id="cd04301">
    <property type="entry name" value="NAT_SF"/>
    <property type="match status" value="1"/>
</dbReference>
<evidence type="ECO:0000313" key="3">
    <source>
        <dbReference type="Proteomes" id="UP000033079"/>
    </source>
</evidence>
<dbReference type="GO" id="GO:0008080">
    <property type="term" value="F:N-acetyltransferase activity"/>
    <property type="evidence" value="ECO:0007669"/>
    <property type="project" value="InterPro"/>
</dbReference>
<reference evidence="2 3" key="1">
    <citation type="submission" date="2014-07" db="EMBL/GenBank/DDBJ databases">
        <title>Methanogenic archaea and the global carbon cycle.</title>
        <authorList>
            <person name="Henriksen J.R."/>
            <person name="Luke J."/>
            <person name="Reinhart S."/>
            <person name="Benedict M.N."/>
            <person name="Youngblut N.D."/>
            <person name="Metcalf M.E."/>
            <person name="Whitaker R.J."/>
            <person name="Metcalf W.W."/>
        </authorList>
    </citation>
    <scope>NUCLEOTIDE SEQUENCE [LARGE SCALE GENOMIC DNA]</scope>
    <source>
        <strain evidence="2 3">227</strain>
    </source>
</reference>
<proteinExistence type="predicted"/>
<dbReference type="PROSITE" id="PS51186">
    <property type="entry name" value="GNAT"/>
    <property type="match status" value="1"/>
</dbReference>
<evidence type="ECO:0000313" key="2">
    <source>
        <dbReference type="EMBL" id="AKB59731.1"/>
    </source>
</evidence>
<feature type="domain" description="N-acetyltransferase" evidence="1">
    <location>
        <begin position="163"/>
        <end position="313"/>
    </location>
</feature>
<dbReference type="EC" id="2.3.1.-" evidence="2"/>
<keyword evidence="2" id="KW-0012">Acyltransferase</keyword>
<accession>A0A0E3LRB5</accession>
<dbReference type="PATRIC" id="fig|1434106.5.peg.4082"/>
<dbReference type="InterPro" id="IPR016181">
    <property type="entry name" value="Acyl_CoA_acyltransferase"/>
</dbReference>
<dbReference type="GeneID" id="24802318"/>
<dbReference type="Proteomes" id="UP000033079">
    <property type="component" value="Chromosome"/>
</dbReference>
<gene>
    <name evidence="2" type="ORF">MSBR2_3215</name>
</gene>
<dbReference type="HOGENOM" id="CLU_081246_0_0_2"/>
<dbReference type="AlphaFoldDB" id="A0A0E3LRB5"/>
<evidence type="ECO:0000259" key="1">
    <source>
        <dbReference type="PROSITE" id="PS51186"/>
    </source>
</evidence>
<protein>
    <submittedName>
        <fullName evidence="2">Beta-lysine acetyltransferase</fullName>
        <ecNumber evidence="2">2.3.1.-</ecNumber>
    </submittedName>
</protein>
<name>A0A0E3LRB5_METBA</name>
<dbReference type="InterPro" id="IPR022525">
    <property type="entry name" value="GNAT_AblB"/>
</dbReference>
<keyword evidence="2" id="KW-0808">Transferase</keyword>
<dbReference type="NCBIfam" id="TIGR03827">
    <property type="entry name" value="GNAT_ablB"/>
    <property type="match status" value="1"/>
</dbReference>